<proteinExistence type="predicted"/>
<dbReference type="EMBL" id="LATX01002286">
    <property type="protein sequence ID" value="KTB31868.1"/>
    <property type="molecule type" value="Genomic_DNA"/>
</dbReference>
<gene>
    <name evidence="2" type="ORF">WG66_15580</name>
</gene>
<evidence type="ECO:0000313" key="2">
    <source>
        <dbReference type="EMBL" id="KTB31868.1"/>
    </source>
</evidence>
<evidence type="ECO:0000256" key="1">
    <source>
        <dbReference type="SAM" id="MobiDB-lite"/>
    </source>
</evidence>
<name>A0A0W0F6F1_MONRR</name>
<dbReference type="Proteomes" id="UP000054988">
    <property type="component" value="Unassembled WGS sequence"/>
</dbReference>
<comment type="caution">
    <text evidence="2">The sequence shown here is derived from an EMBL/GenBank/DDBJ whole genome shotgun (WGS) entry which is preliminary data.</text>
</comment>
<protein>
    <submittedName>
        <fullName evidence="2">Uncharacterized protein</fullName>
    </submittedName>
</protein>
<accession>A0A0W0F6F1</accession>
<dbReference type="AlphaFoldDB" id="A0A0W0F6F1"/>
<evidence type="ECO:0000313" key="3">
    <source>
        <dbReference type="Proteomes" id="UP000054988"/>
    </source>
</evidence>
<organism evidence="2 3">
    <name type="scientific">Moniliophthora roreri</name>
    <name type="common">Frosty pod rot fungus</name>
    <name type="synonym">Monilia roreri</name>
    <dbReference type="NCBI Taxonomy" id="221103"/>
    <lineage>
        <taxon>Eukaryota</taxon>
        <taxon>Fungi</taxon>
        <taxon>Dikarya</taxon>
        <taxon>Basidiomycota</taxon>
        <taxon>Agaricomycotina</taxon>
        <taxon>Agaricomycetes</taxon>
        <taxon>Agaricomycetidae</taxon>
        <taxon>Agaricales</taxon>
        <taxon>Marasmiineae</taxon>
        <taxon>Marasmiaceae</taxon>
        <taxon>Moniliophthora</taxon>
    </lineage>
</organism>
<feature type="region of interest" description="Disordered" evidence="1">
    <location>
        <begin position="286"/>
        <end position="311"/>
    </location>
</feature>
<sequence length="670" mass="73814">MYLYSSLSPSGVPKVPSLVMMTTLASSFRQSLLRLISGSDSKESPQRSLNELPQSVPPLSVSYVPLSADTDQSEGSESSNTLVNYPYNQSGDDTKSVDIAFEPARVPSLVVGQNRTLSTWLAHWIVDRPQVAAQSKNAVLPKNFPTLSDRISRVLIDVDPSCLTILVSLEYLDRILSITPLAGIMEETFGLRTMYVLFLVALELAFAREGPDSVISSEHWKPAPSESAAKLREHYLGCLQTELRLSDIGGWLTRFEVHANGILCDFHDSDVLDDFFRTARAEFESMRDDESVYGTPPSSPSLPSHSSPEDVRLRKEKEIRDFCATLDAITTAPPRESVLQQTSSSSSIRRLDAQEDAVRASGRVAEPINSPSIEVPLSPEILQDEISHAALSDVLSPLIIDSIIPVNDHVTPETLDSVPVELSPLHGHFAHLCSLPSPQSPINSRKNGVSLFQSALLVDVEATRAYYDQQPLPLIVFGPPVDSSHAGTDIVPVQRPPAPPVGKLLTSYELYTPDVLPSTRAEVPGRSEANEEERILIGDISLMHDTPLQDRAEQGAMIWDILISSVNSPTNHPPSPPTLGHIPLPGSIDHHLFPYTGEGSASSTLSTLGIIGHSSALGLILDKEFPFHCPRPTYGARGFILMGEECFYDYRFDYFRPHFRPRWHEHVRRF</sequence>
<reference evidence="2 3" key="1">
    <citation type="submission" date="2015-12" db="EMBL/GenBank/DDBJ databases">
        <title>Draft genome sequence of Moniliophthora roreri, the causal agent of frosty pod rot of cacao.</title>
        <authorList>
            <person name="Aime M.C."/>
            <person name="Diaz-Valderrama J.R."/>
            <person name="Kijpornyongpan T."/>
            <person name="Phillips-Mora W."/>
        </authorList>
    </citation>
    <scope>NUCLEOTIDE SEQUENCE [LARGE SCALE GENOMIC DNA]</scope>
    <source>
        <strain evidence="2 3">MCA 2952</strain>
    </source>
</reference>